<dbReference type="Gene3D" id="1.10.10.10">
    <property type="entry name" value="Winged helix-like DNA-binding domain superfamily/Winged helix DNA-binding domain"/>
    <property type="match status" value="1"/>
</dbReference>
<dbReference type="InterPro" id="IPR041614">
    <property type="entry name" value="DprA_WH"/>
</dbReference>
<protein>
    <submittedName>
        <fullName evidence="3">DNA protecting protein DprA</fullName>
    </submittedName>
</protein>
<evidence type="ECO:0000313" key="4">
    <source>
        <dbReference type="Proteomes" id="UP000183994"/>
    </source>
</evidence>
<dbReference type="GO" id="GO:0009294">
    <property type="term" value="P:DNA-mediated transformation"/>
    <property type="evidence" value="ECO:0007669"/>
    <property type="project" value="InterPro"/>
</dbReference>
<comment type="similarity">
    <text evidence="1">Belongs to the DprA/Smf family.</text>
</comment>
<dbReference type="NCBIfam" id="TIGR00732">
    <property type="entry name" value="dprA"/>
    <property type="match status" value="1"/>
</dbReference>
<dbReference type="InterPro" id="IPR003583">
    <property type="entry name" value="Hlx-hairpin-Hlx_DNA-bd_motif"/>
</dbReference>
<gene>
    <name evidence="3" type="ORF">SAMN02745216_02874</name>
</gene>
<dbReference type="Pfam" id="PF17782">
    <property type="entry name" value="WHD_DprA"/>
    <property type="match status" value="1"/>
</dbReference>
<accession>A0A1M6PQR5</accession>
<dbReference type="EMBL" id="FQZU01000018">
    <property type="protein sequence ID" value="SHK10314.1"/>
    <property type="molecule type" value="Genomic_DNA"/>
</dbReference>
<dbReference type="PANTHER" id="PTHR43022:SF1">
    <property type="entry name" value="PROTEIN SMF"/>
    <property type="match status" value="1"/>
</dbReference>
<dbReference type="Gene3D" id="3.40.50.450">
    <property type="match status" value="1"/>
</dbReference>
<dbReference type="InterPro" id="IPR057666">
    <property type="entry name" value="DrpA_SLOG"/>
</dbReference>
<dbReference type="OrthoDB" id="9785707at2"/>
<dbReference type="AlphaFoldDB" id="A0A1M6PQR5"/>
<dbReference type="InterPro" id="IPR010994">
    <property type="entry name" value="RuvA_2-like"/>
</dbReference>
<dbReference type="GO" id="GO:0003677">
    <property type="term" value="F:DNA binding"/>
    <property type="evidence" value="ECO:0007669"/>
    <property type="project" value="InterPro"/>
</dbReference>
<dbReference type="Proteomes" id="UP000183994">
    <property type="component" value="Unassembled WGS sequence"/>
</dbReference>
<dbReference type="SUPFAM" id="SSF102405">
    <property type="entry name" value="MCP/YpsA-like"/>
    <property type="match status" value="1"/>
</dbReference>
<evidence type="ECO:0000259" key="2">
    <source>
        <dbReference type="SMART" id="SM00278"/>
    </source>
</evidence>
<feature type="domain" description="Helix-hairpin-helix DNA-binding motif class 1" evidence="2">
    <location>
        <begin position="8"/>
        <end position="27"/>
    </location>
</feature>
<dbReference type="PANTHER" id="PTHR43022">
    <property type="entry name" value="PROTEIN SMF"/>
    <property type="match status" value="1"/>
</dbReference>
<evidence type="ECO:0000313" key="3">
    <source>
        <dbReference type="EMBL" id="SHK10314.1"/>
    </source>
</evidence>
<reference evidence="4" key="1">
    <citation type="submission" date="2016-11" db="EMBL/GenBank/DDBJ databases">
        <authorList>
            <person name="Varghese N."/>
            <person name="Submissions S."/>
        </authorList>
    </citation>
    <scope>NUCLEOTIDE SEQUENCE [LARGE SCALE GENOMIC DNA]</scope>
    <source>
        <strain evidence="4">DSM 16219</strain>
    </source>
</reference>
<dbReference type="RefSeq" id="WP_073476864.1">
    <property type="nucleotide sequence ID" value="NZ_FQZU01000018.1"/>
</dbReference>
<dbReference type="Pfam" id="PF14520">
    <property type="entry name" value="HHH_5"/>
    <property type="match status" value="1"/>
</dbReference>
<dbReference type="STRING" id="1121393.SAMN02745216_02874"/>
<dbReference type="GO" id="GO:0006281">
    <property type="term" value="P:DNA repair"/>
    <property type="evidence" value="ECO:0007669"/>
    <property type="project" value="InterPro"/>
</dbReference>
<dbReference type="SMART" id="SM00278">
    <property type="entry name" value="HhH1"/>
    <property type="match status" value="2"/>
</dbReference>
<dbReference type="Pfam" id="PF02481">
    <property type="entry name" value="DNA_processg_A"/>
    <property type="match status" value="1"/>
</dbReference>
<dbReference type="InterPro" id="IPR036388">
    <property type="entry name" value="WH-like_DNA-bd_sf"/>
</dbReference>
<dbReference type="InterPro" id="IPR003488">
    <property type="entry name" value="DprA"/>
</dbReference>
<evidence type="ECO:0000256" key="1">
    <source>
        <dbReference type="ARBA" id="ARBA00006525"/>
    </source>
</evidence>
<sequence length="375" mass="40113">MDQYYPWFFLKSVPGIGNLLFRRLLERFSHPEEVIKASQSRLTAVQGISPRLARAILNHKMPGHVLDDMKAARQSGFAIVTFADEGYPPLLRHIPDPPPLLYVYGELPKGERNVAVVGSRSATYYGLDATFKICRDLADQGVVVVSGMARGIDTRAHQGAMEGGGKTVAVLGCGLGKVYPRGSEDLYQKIAQNGAVISEFPVGSEPEARHFPIRNRIISGMCKAVLVVEAAQKSGSLITANLAAEQGREVFAVPGSVESHKSAGTNRLIKQGAGLAESAQDILEALALSSHEPAARSATALEEPLNPAPAPAMGLAEDEQTVLEALGPYPIHIDVLVQRLGMPVGTLSASLLQLELKGLARQEPGKLFSRGTSLQ</sequence>
<name>A0A1M6PQR5_9BACT</name>
<dbReference type="SUPFAM" id="SSF47781">
    <property type="entry name" value="RuvA domain 2-like"/>
    <property type="match status" value="1"/>
</dbReference>
<proteinExistence type="inferred from homology"/>
<keyword evidence="4" id="KW-1185">Reference proteome</keyword>
<organism evidence="3 4">
    <name type="scientific">Desulfatibacillum alkenivorans DSM 16219</name>
    <dbReference type="NCBI Taxonomy" id="1121393"/>
    <lineage>
        <taxon>Bacteria</taxon>
        <taxon>Pseudomonadati</taxon>
        <taxon>Thermodesulfobacteriota</taxon>
        <taxon>Desulfobacteria</taxon>
        <taxon>Desulfobacterales</taxon>
        <taxon>Desulfatibacillaceae</taxon>
        <taxon>Desulfatibacillum</taxon>
    </lineage>
</organism>
<feature type="domain" description="Helix-hairpin-helix DNA-binding motif class 1" evidence="2">
    <location>
        <begin position="40"/>
        <end position="59"/>
    </location>
</feature>